<protein>
    <submittedName>
        <fullName evidence="1">Uncharacterized protein</fullName>
    </submittedName>
</protein>
<gene>
    <name evidence="1" type="ORF">GGX14DRAFT_545819</name>
</gene>
<evidence type="ECO:0000313" key="1">
    <source>
        <dbReference type="EMBL" id="KAJ7195761.1"/>
    </source>
</evidence>
<organism evidence="1 2">
    <name type="scientific">Mycena pura</name>
    <dbReference type="NCBI Taxonomy" id="153505"/>
    <lineage>
        <taxon>Eukaryota</taxon>
        <taxon>Fungi</taxon>
        <taxon>Dikarya</taxon>
        <taxon>Basidiomycota</taxon>
        <taxon>Agaricomycotina</taxon>
        <taxon>Agaricomycetes</taxon>
        <taxon>Agaricomycetidae</taxon>
        <taxon>Agaricales</taxon>
        <taxon>Marasmiineae</taxon>
        <taxon>Mycenaceae</taxon>
        <taxon>Mycena</taxon>
    </lineage>
</organism>
<comment type="caution">
    <text evidence="1">The sequence shown here is derived from an EMBL/GenBank/DDBJ whole genome shotgun (WGS) entry which is preliminary data.</text>
</comment>
<sequence length="244" mass="26953">MSHGSHTVNHVIPMTENHAETAGAGVTSKFGIIATDRISAPRSDHVKDRSPDCQNRAETLGAAGTSKFGEIVMGRLFRFMTALASHLIAKIVPRRPAHAALPNLVLLISGVADQGLNGHCKEISHQRHAPKPLAGHHDIGYAVVHSHTLLFSRALAMIMASEPFLPIEISAIRHPEIAPVLLRVARRVLIWIEPLLYRVMRVGKSRRRAAAFLEATKTKPPAFFADSVRVLCFDNYWCNQFCRK</sequence>
<reference evidence="1" key="1">
    <citation type="submission" date="2023-03" db="EMBL/GenBank/DDBJ databases">
        <title>Massive genome expansion in bonnet fungi (Mycena s.s.) driven by repeated elements and novel gene families across ecological guilds.</title>
        <authorList>
            <consortium name="Lawrence Berkeley National Laboratory"/>
            <person name="Harder C.B."/>
            <person name="Miyauchi S."/>
            <person name="Viragh M."/>
            <person name="Kuo A."/>
            <person name="Thoen E."/>
            <person name="Andreopoulos B."/>
            <person name="Lu D."/>
            <person name="Skrede I."/>
            <person name="Drula E."/>
            <person name="Henrissat B."/>
            <person name="Morin E."/>
            <person name="Kohler A."/>
            <person name="Barry K."/>
            <person name="LaButti K."/>
            <person name="Morin E."/>
            <person name="Salamov A."/>
            <person name="Lipzen A."/>
            <person name="Mereny Z."/>
            <person name="Hegedus B."/>
            <person name="Baldrian P."/>
            <person name="Stursova M."/>
            <person name="Weitz H."/>
            <person name="Taylor A."/>
            <person name="Grigoriev I.V."/>
            <person name="Nagy L.G."/>
            <person name="Martin F."/>
            <person name="Kauserud H."/>
        </authorList>
    </citation>
    <scope>NUCLEOTIDE SEQUENCE</scope>
    <source>
        <strain evidence="1">9144</strain>
    </source>
</reference>
<dbReference type="AlphaFoldDB" id="A0AAD6UZ79"/>
<accession>A0AAD6UZ79</accession>
<proteinExistence type="predicted"/>
<evidence type="ECO:0000313" key="2">
    <source>
        <dbReference type="Proteomes" id="UP001219525"/>
    </source>
</evidence>
<keyword evidence="2" id="KW-1185">Reference proteome</keyword>
<name>A0AAD6UZ79_9AGAR</name>
<dbReference type="EMBL" id="JARJCW010000088">
    <property type="protein sequence ID" value="KAJ7195761.1"/>
    <property type="molecule type" value="Genomic_DNA"/>
</dbReference>
<dbReference type="Proteomes" id="UP001219525">
    <property type="component" value="Unassembled WGS sequence"/>
</dbReference>